<dbReference type="InterPro" id="IPR001910">
    <property type="entry name" value="Inosine/uridine_hydrolase_dom"/>
</dbReference>
<feature type="domain" description="Inosine/uridine-preferring nucleoside hydrolase" evidence="3">
    <location>
        <begin position="12"/>
        <end position="320"/>
    </location>
</feature>
<keyword evidence="2" id="KW-0326">Glycosidase</keyword>
<dbReference type="Proteomes" id="UP001524587">
    <property type="component" value="Unassembled WGS sequence"/>
</dbReference>
<dbReference type="InterPro" id="IPR023186">
    <property type="entry name" value="IUNH"/>
</dbReference>
<organism evidence="4 5">
    <name type="scientific">Endosaccharibacter trunci</name>
    <dbReference type="NCBI Taxonomy" id="2812733"/>
    <lineage>
        <taxon>Bacteria</taxon>
        <taxon>Pseudomonadati</taxon>
        <taxon>Pseudomonadota</taxon>
        <taxon>Alphaproteobacteria</taxon>
        <taxon>Acetobacterales</taxon>
        <taxon>Acetobacteraceae</taxon>
        <taxon>Endosaccharibacter</taxon>
    </lineage>
</organism>
<dbReference type="EMBL" id="JAMSKV010000011">
    <property type="protein sequence ID" value="MCQ8279249.1"/>
    <property type="molecule type" value="Genomic_DNA"/>
</dbReference>
<keyword evidence="1 4" id="KW-0378">Hydrolase</keyword>
<evidence type="ECO:0000256" key="2">
    <source>
        <dbReference type="ARBA" id="ARBA00023295"/>
    </source>
</evidence>
<dbReference type="InterPro" id="IPR036452">
    <property type="entry name" value="Ribo_hydro-like"/>
</dbReference>
<keyword evidence="5" id="KW-1185">Reference proteome</keyword>
<gene>
    <name evidence="4" type="ORF">NFI95_12425</name>
</gene>
<dbReference type="GO" id="GO:0016787">
    <property type="term" value="F:hydrolase activity"/>
    <property type="evidence" value="ECO:0007669"/>
    <property type="project" value="UniProtKB-KW"/>
</dbReference>
<sequence length="334" mass="35862">MLVIEDNDFLGPGGSDLQSTLPLLANPHVKVLGFTVVAGDGWENAEAAHLLRFLEIAGRSDVPVFDGATLPLVNSVARMRNWEERFGPIPWKGAWGGLGSIDGVPATQPPVPALSEGAPHTHTGTETAADFLIREVHAHPHQVTIVAVGPMTNLALAIRLDPSFAATAKQLVFMGALIDTNMEAVTGNADWASDFNFIFDPEAAHIVLTADWPKIVSLGNVSGKVMMDKALMDRIASVKTPLTAYLKANMSPLPLWDEMAAAVAADPSLITHAVDAMMDVDLTDGVNYGHAHVWAPNLAPKGMGLRPVSVVQEIDFKRFTDEFVHDAQFTPPHH</sequence>
<proteinExistence type="predicted"/>
<accession>A0ABT1W8P4</accession>
<protein>
    <submittedName>
        <fullName evidence="4">Nucleoside hydrolase</fullName>
    </submittedName>
</protein>
<dbReference type="Pfam" id="PF01156">
    <property type="entry name" value="IU_nuc_hydro"/>
    <property type="match status" value="1"/>
</dbReference>
<evidence type="ECO:0000313" key="5">
    <source>
        <dbReference type="Proteomes" id="UP001524587"/>
    </source>
</evidence>
<dbReference type="PANTHER" id="PTHR12304">
    <property type="entry name" value="INOSINE-URIDINE PREFERRING NUCLEOSIDE HYDROLASE"/>
    <property type="match status" value="1"/>
</dbReference>
<name>A0ABT1W8P4_9PROT</name>
<dbReference type="Gene3D" id="3.90.245.10">
    <property type="entry name" value="Ribonucleoside hydrolase-like"/>
    <property type="match status" value="1"/>
</dbReference>
<evidence type="ECO:0000313" key="4">
    <source>
        <dbReference type="EMBL" id="MCQ8279249.1"/>
    </source>
</evidence>
<evidence type="ECO:0000259" key="3">
    <source>
        <dbReference type="Pfam" id="PF01156"/>
    </source>
</evidence>
<reference evidence="4 5" key="1">
    <citation type="submission" date="2022-06" db="EMBL/GenBank/DDBJ databases">
        <title>Endosaccharibacter gen. nov., sp. nov., endophytic bacteria isolated from sugarcane.</title>
        <authorList>
            <person name="Pitiwittayakul N."/>
            <person name="Yukphan P."/>
            <person name="Charoenyingcharoen P."/>
            <person name="Tanasupawat S."/>
        </authorList>
    </citation>
    <scope>NUCLEOTIDE SEQUENCE [LARGE SCALE GENOMIC DNA]</scope>
    <source>
        <strain evidence="4 5">KSS8</strain>
    </source>
</reference>
<dbReference type="PANTHER" id="PTHR12304:SF25">
    <property type="entry name" value="INOSINE_URIDINE-PREFERRING NUCLEOSIDE HYDROLASE DOMAIN-CONTAINING PROTEIN"/>
    <property type="match status" value="1"/>
</dbReference>
<evidence type="ECO:0000256" key="1">
    <source>
        <dbReference type="ARBA" id="ARBA00022801"/>
    </source>
</evidence>
<dbReference type="SUPFAM" id="SSF53590">
    <property type="entry name" value="Nucleoside hydrolase"/>
    <property type="match status" value="1"/>
</dbReference>
<comment type="caution">
    <text evidence="4">The sequence shown here is derived from an EMBL/GenBank/DDBJ whole genome shotgun (WGS) entry which is preliminary data.</text>
</comment>